<evidence type="ECO:0000256" key="2">
    <source>
        <dbReference type="ARBA" id="ARBA00004496"/>
    </source>
</evidence>
<keyword evidence="7" id="KW-0804">Transcription</keyword>
<feature type="coiled-coil region" evidence="9">
    <location>
        <begin position="239"/>
        <end position="270"/>
    </location>
</feature>
<evidence type="ECO:0000256" key="6">
    <source>
        <dbReference type="ARBA" id="ARBA00023015"/>
    </source>
</evidence>
<feature type="region of interest" description="Disordered" evidence="10">
    <location>
        <begin position="292"/>
        <end position="324"/>
    </location>
</feature>
<evidence type="ECO:0000256" key="4">
    <source>
        <dbReference type="ARBA" id="ARBA00022490"/>
    </source>
</evidence>
<name>A0A6G1LJC2_9PEZI</name>
<gene>
    <name evidence="11" type="ORF">EJ03DRAFT_324047</name>
</gene>
<protein>
    <submittedName>
        <fullName evidence="11">Uncharacterized protein</fullName>
    </submittedName>
</protein>
<keyword evidence="6" id="KW-0805">Transcription regulation</keyword>
<evidence type="ECO:0000256" key="3">
    <source>
        <dbReference type="ARBA" id="ARBA00006922"/>
    </source>
</evidence>
<keyword evidence="5" id="KW-0678">Repressor</keyword>
<feature type="compositionally biased region" description="Low complexity" evidence="10">
    <location>
        <begin position="97"/>
        <end position="108"/>
    </location>
</feature>
<feature type="compositionally biased region" description="Low complexity" evidence="10">
    <location>
        <begin position="148"/>
        <end position="168"/>
    </location>
</feature>
<dbReference type="Pfam" id="PF08528">
    <property type="entry name" value="Whi5"/>
    <property type="match status" value="1"/>
</dbReference>
<keyword evidence="8" id="KW-0539">Nucleus</keyword>
<evidence type="ECO:0000313" key="12">
    <source>
        <dbReference type="Proteomes" id="UP000799436"/>
    </source>
</evidence>
<feature type="compositionally biased region" description="Low complexity" evidence="10">
    <location>
        <begin position="11"/>
        <end position="23"/>
    </location>
</feature>
<feature type="compositionally biased region" description="Polar residues" evidence="10">
    <location>
        <begin position="1"/>
        <end position="10"/>
    </location>
</feature>
<feature type="region of interest" description="Disordered" evidence="10">
    <location>
        <begin position="81"/>
        <end position="194"/>
    </location>
</feature>
<evidence type="ECO:0000256" key="1">
    <source>
        <dbReference type="ARBA" id="ARBA00004123"/>
    </source>
</evidence>
<feature type="region of interest" description="Disordered" evidence="10">
    <location>
        <begin position="1"/>
        <end position="34"/>
    </location>
</feature>
<comment type="similarity">
    <text evidence="3">Belongs to the WHI5/NRM1 family.</text>
</comment>
<dbReference type="AlphaFoldDB" id="A0A6G1LJC2"/>
<dbReference type="EMBL" id="ML995812">
    <property type="protein sequence ID" value="KAF2772997.1"/>
    <property type="molecule type" value="Genomic_DNA"/>
</dbReference>
<dbReference type="Proteomes" id="UP000799436">
    <property type="component" value="Unassembled WGS sequence"/>
</dbReference>
<evidence type="ECO:0000256" key="5">
    <source>
        <dbReference type="ARBA" id="ARBA00022491"/>
    </source>
</evidence>
<comment type="subcellular location">
    <subcellularLocation>
        <location evidence="2">Cytoplasm</location>
    </subcellularLocation>
    <subcellularLocation>
        <location evidence="1">Nucleus</location>
    </subcellularLocation>
</comment>
<organism evidence="11 12">
    <name type="scientific">Teratosphaeria nubilosa</name>
    <dbReference type="NCBI Taxonomy" id="161662"/>
    <lineage>
        <taxon>Eukaryota</taxon>
        <taxon>Fungi</taxon>
        <taxon>Dikarya</taxon>
        <taxon>Ascomycota</taxon>
        <taxon>Pezizomycotina</taxon>
        <taxon>Dothideomycetes</taxon>
        <taxon>Dothideomycetidae</taxon>
        <taxon>Mycosphaerellales</taxon>
        <taxon>Teratosphaeriaceae</taxon>
        <taxon>Teratosphaeria</taxon>
    </lineage>
</organism>
<dbReference type="InterPro" id="IPR013734">
    <property type="entry name" value="TF_Nrm1/Whi5"/>
</dbReference>
<proteinExistence type="inferred from homology"/>
<keyword evidence="12" id="KW-1185">Reference proteome</keyword>
<evidence type="ECO:0000256" key="10">
    <source>
        <dbReference type="SAM" id="MobiDB-lite"/>
    </source>
</evidence>
<evidence type="ECO:0000256" key="8">
    <source>
        <dbReference type="ARBA" id="ARBA00023242"/>
    </source>
</evidence>
<feature type="compositionally biased region" description="Polar residues" evidence="10">
    <location>
        <begin position="169"/>
        <end position="194"/>
    </location>
</feature>
<dbReference type="GO" id="GO:0005737">
    <property type="term" value="C:cytoplasm"/>
    <property type="evidence" value="ECO:0007669"/>
    <property type="project" value="UniProtKB-SubCell"/>
</dbReference>
<accession>A0A6G1LJC2</accession>
<dbReference type="OrthoDB" id="5345625at2759"/>
<evidence type="ECO:0000256" key="7">
    <source>
        <dbReference type="ARBA" id="ARBA00023163"/>
    </source>
</evidence>
<evidence type="ECO:0000256" key="9">
    <source>
        <dbReference type="SAM" id="Coils"/>
    </source>
</evidence>
<sequence>MDSPTINTDGTAQAKQTQMQMQAIPRSMRPPRQRRVLGDVSPNVKLAQVDLIKANKPLQSSPLKRSFTARAEDRVGLQYLKRRKLSTDKPLSQVIAEESQSQSQEPSQARSMFGDSTRPESDGGMSLEPLLPTPPSKELANAVPAIQETHPSPTEPNTPSSPRSTTSEVQGSSADRHSFSSLINYDPSSQTSAVLKQPASRAEILRLRLKVAMYKVNTDQVGVPFDRLKIDSPGPKTTSEAVEEAVAQLRQEAQEDLARQQVRRQQEQSATLKAHPGPALRPTVYEIYEPSMPSSPPMGRSLERRSAVEASGAIPQRATMSGSEEVELTSSVVKGRVAERLLGLRHAI</sequence>
<keyword evidence="9" id="KW-0175">Coiled coil</keyword>
<reference evidence="11" key="1">
    <citation type="journal article" date="2020" name="Stud. Mycol.">
        <title>101 Dothideomycetes genomes: a test case for predicting lifestyles and emergence of pathogens.</title>
        <authorList>
            <person name="Haridas S."/>
            <person name="Albert R."/>
            <person name="Binder M."/>
            <person name="Bloem J."/>
            <person name="Labutti K."/>
            <person name="Salamov A."/>
            <person name="Andreopoulos B."/>
            <person name="Baker S."/>
            <person name="Barry K."/>
            <person name="Bills G."/>
            <person name="Bluhm B."/>
            <person name="Cannon C."/>
            <person name="Castanera R."/>
            <person name="Culley D."/>
            <person name="Daum C."/>
            <person name="Ezra D."/>
            <person name="Gonzalez J."/>
            <person name="Henrissat B."/>
            <person name="Kuo A."/>
            <person name="Liang C."/>
            <person name="Lipzen A."/>
            <person name="Lutzoni F."/>
            <person name="Magnuson J."/>
            <person name="Mondo S."/>
            <person name="Nolan M."/>
            <person name="Ohm R."/>
            <person name="Pangilinan J."/>
            <person name="Park H.-J."/>
            <person name="Ramirez L."/>
            <person name="Alfaro M."/>
            <person name="Sun H."/>
            <person name="Tritt A."/>
            <person name="Yoshinaga Y."/>
            <person name="Zwiers L.-H."/>
            <person name="Turgeon B."/>
            <person name="Goodwin S."/>
            <person name="Spatafora J."/>
            <person name="Crous P."/>
            <person name="Grigoriev I."/>
        </authorList>
    </citation>
    <scope>NUCLEOTIDE SEQUENCE</scope>
    <source>
        <strain evidence="11">CBS 116005</strain>
    </source>
</reference>
<dbReference type="GO" id="GO:0005634">
    <property type="term" value="C:nucleus"/>
    <property type="evidence" value="ECO:0007669"/>
    <property type="project" value="UniProtKB-SubCell"/>
</dbReference>
<keyword evidence="4" id="KW-0963">Cytoplasm</keyword>
<evidence type="ECO:0000313" key="11">
    <source>
        <dbReference type="EMBL" id="KAF2772997.1"/>
    </source>
</evidence>